<accession>A0A0L8I8V0</accession>
<name>A0A0L8I8V0_OCTBM</name>
<proteinExistence type="predicted"/>
<evidence type="ECO:0000256" key="1">
    <source>
        <dbReference type="SAM" id="MobiDB-lite"/>
    </source>
</evidence>
<dbReference type="EMBL" id="KQ416244">
    <property type="protein sequence ID" value="KOF97911.1"/>
    <property type="molecule type" value="Genomic_DNA"/>
</dbReference>
<feature type="region of interest" description="Disordered" evidence="1">
    <location>
        <begin position="1"/>
        <end position="25"/>
    </location>
</feature>
<reference evidence="2" key="1">
    <citation type="submission" date="2015-07" db="EMBL/GenBank/DDBJ databases">
        <title>MeaNS - Measles Nucleotide Surveillance Program.</title>
        <authorList>
            <person name="Tran T."/>
            <person name="Druce J."/>
        </authorList>
    </citation>
    <scope>NUCLEOTIDE SEQUENCE</scope>
    <source>
        <strain evidence="2">UCB-OBI-ISO-001</strain>
        <tissue evidence="2">Gonad</tissue>
    </source>
</reference>
<dbReference type="AlphaFoldDB" id="A0A0L8I8V0"/>
<evidence type="ECO:0000313" key="2">
    <source>
        <dbReference type="EMBL" id="KOF97911.1"/>
    </source>
</evidence>
<gene>
    <name evidence="2" type="ORF">OCBIM_22028026mg</name>
</gene>
<feature type="compositionally biased region" description="Basic and acidic residues" evidence="1">
    <location>
        <begin position="11"/>
        <end position="21"/>
    </location>
</feature>
<protein>
    <submittedName>
        <fullName evidence="2">Uncharacterized protein</fullName>
    </submittedName>
</protein>
<organism evidence="2">
    <name type="scientific">Octopus bimaculoides</name>
    <name type="common">California two-spotted octopus</name>
    <dbReference type="NCBI Taxonomy" id="37653"/>
    <lineage>
        <taxon>Eukaryota</taxon>
        <taxon>Metazoa</taxon>
        <taxon>Spiralia</taxon>
        <taxon>Lophotrochozoa</taxon>
        <taxon>Mollusca</taxon>
        <taxon>Cephalopoda</taxon>
        <taxon>Coleoidea</taxon>
        <taxon>Octopodiformes</taxon>
        <taxon>Octopoda</taxon>
        <taxon>Incirrata</taxon>
        <taxon>Octopodidae</taxon>
        <taxon>Octopus</taxon>
    </lineage>
</organism>
<sequence>MRPATTKFKHTRDTGGKDRGGSLRKLTNITKPPCLLCHSIPIWPVPPVILNSVAAGLMLLFSL</sequence>